<dbReference type="Gene3D" id="3.40.50.720">
    <property type="entry name" value="NAD(P)-binding Rossmann-like Domain"/>
    <property type="match status" value="1"/>
</dbReference>
<keyword evidence="2" id="KW-0520">NAD</keyword>
<dbReference type="InterPro" id="IPR008927">
    <property type="entry name" value="6-PGluconate_DH-like_C_sf"/>
</dbReference>
<dbReference type="InterPro" id="IPR006115">
    <property type="entry name" value="6PGDH_NADP-bd"/>
</dbReference>
<dbReference type="InterPro" id="IPR029154">
    <property type="entry name" value="HIBADH-like_NADP-bd"/>
</dbReference>
<dbReference type="InterPro" id="IPR015815">
    <property type="entry name" value="HIBADH-related"/>
</dbReference>
<dbReference type="Proteomes" id="UP000041254">
    <property type="component" value="Unassembled WGS sequence"/>
</dbReference>
<feature type="domain" description="3-hydroxyisobutyrate dehydrogenase-like NAD-binding" evidence="5">
    <location>
        <begin position="156"/>
        <end position="270"/>
    </location>
</feature>
<dbReference type="EMBL" id="CDMY01000091">
    <property type="protein sequence ID" value="CEL92579.1"/>
    <property type="molecule type" value="Genomic_DNA"/>
</dbReference>
<dbReference type="SUPFAM" id="SSF48179">
    <property type="entry name" value="6-phosphogluconate dehydrogenase C-terminal domain-like"/>
    <property type="match status" value="1"/>
</dbReference>
<sequence>MGQSMCSHLIKAGYSMTVYSRTPSKCAALVEKGAVLADSPRKVAESSDVVFTIVGFPEDVQQVIAGTDGVLAGLKPEGIVVDMTTSKPSLAQELAEKAARQNCAAVDAPVSGGDVGAREARLAIFCGGDKAAFDAVRPLLCCMGREDTIHYMGPPGLGQHTKMTNQILISTNIIGVTEGLLYAYKAGLDVEATLKAVSGGAAGSWSVTNYGPRILKRDFKPGFFVEHFIKDMRIALEEANKMGLALPGLALAQQLYVALKAQGDGDAGIHGLTLALERLNNIQLGEYTKQ</sequence>
<evidence type="ECO:0000259" key="4">
    <source>
        <dbReference type="Pfam" id="PF03446"/>
    </source>
</evidence>
<dbReference type="GO" id="GO:0051287">
    <property type="term" value="F:NAD binding"/>
    <property type="evidence" value="ECO:0007669"/>
    <property type="project" value="InterPro"/>
</dbReference>
<dbReference type="AlphaFoldDB" id="A0A0G4E9K9"/>
<dbReference type="Pfam" id="PF03446">
    <property type="entry name" value="NAD_binding_2"/>
    <property type="match status" value="1"/>
</dbReference>
<keyword evidence="7" id="KW-1185">Reference proteome</keyword>
<dbReference type="InterPro" id="IPR036291">
    <property type="entry name" value="NAD(P)-bd_dom_sf"/>
</dbReference>
<dbReference type="Pfam" id="PF14833">
    <property type="entry name" value="NAD_binding_11"/>
    <property type="match status" value="1"/>
</dbReference>
<reference evidence="6 7" key="1">
    <citation type="submission" date="2014-11" db="EMBL/GenBank/DDBJ databases">
        <authorList>
            <person name="Zhu J."/>
            <person name="Qi W."/>
            <person name="Song R."/>
        </authorList>
    </citation>
    <scope>NUCLEOTIDE SEQUENCE [LARGE SCALE GENOMIC DNA]</scope>
</reference>
<feature type="active site" evidence="3">
    <location>
        <position position="162"/>
    </location>
</feature>
<gene>
    <name evidence="6" type="ORF">Vbra_6857</name>
</gene>
<feature type="domain" description="6-phosphogluconate dehydrogenase NADP-binding" evidence="4">
    <location>
        <begin position="1"/>
        <end position="151"/>
    </location>
</feature>
<dbReference type="PANTHER" id="PTHR43060:SF15">
    <property type="entry name" value="3-HYDROXYISOBUTYRATE DEHYDROGENASE-LIKE 1, MITOCHONDRIAL-RELATED"/>
    <property type="match status" value="1"/>
</dbReference>
<dbReference type="InParanoid" id="A0A0G4E9K9"/>
<dbReference type="OMA" id="QFYADVQ"/>
<evidence type="ECO:0008006" key="8">
    <source>
        <dbReference type="Google" id="ProtNLM"/>
    </source>
</evidence>
<dbReference type="InterPro" id="IPR013328">
    <property type="entry name" value="6PGD_dom2"/>
</dbReference>
<dbReference type="GO" id="GO:0016491">
    <property type="term" value="F:oxidoreductase activity"/>
    <property type="evidence" value="ECO:0007669"/>
    <property type="project" value="UniProtKB-KW"/>
</dbReference>
<dbReference type="OrthoDB" id="435038at2759"/>
<keyword evidence="1" id="KW-0560">Oxidoreductase</keyword>
<name>A0A0G4E9K9_VITBC</name>
<evidence type="ECO:0000256" key="2">
    <source>
        <dbReference type="ARBA" id="ARBA00023027"/>
    </source>
</evidence>
<dbReference type="PhylomeDB" id="A0A0G4E9K9"/>
<dbReference type="PIRSF" id="PIRSF000103">
    <property type="entry name" value="HIBADH"/>
    <property type="match status" value="1"/>
</dbReference>
<dbReference type="STRING" id="1169540.A0A0G4E9K9"/>
<evidence type="ECO:0000256" key="3">
    <source>
        <dbReference type="PIRSR" id="PIRSR000103-1"/>
    </source>
</evidence>
<dbReference type="VEuPathDB" id="CryptoDB:Vbra_6857"/>
<dbReference type="PANTHER" id="PTHR43060">
    <property type="entry name" value="3-HYDROXYISOBUTYRATE DEHYDROGENASE-LIKE 1, MITOCHONDRIAL-RELATED"/>
    <property type="match status" value="1"/>
</dbReference>
<evidence type="ECO:0000256" key="1">
    <source>
        <dbReference type="ARBA" id="ARBA00023002"/>
    </source>
</evidence>
<evidence type="ECO:0000313" key="6">
    <source>
        <dbReference type="EMBL" id="CEL92579.1"/>
    </source>
</evidence>
<dbReference type="SUPFAM" id="SSF51735">
    <property type="entry name" value="NAD(P)-binding Rossmann-fold domains"/>
    <property type="match status" value="1"/>
</dbReference>
<protein>
    <recommendedName>
        <fullName evidence="8">3-hydroxyisobutyrate dehydrogenase</fullName>
    </recommendedName>
</protein>
<proteinExistence type="predicted"/>
<evidence type="ECO:0000313" key="7">
    <source>
        <dbReference type="Proteomes" id="UP000041254"/>
    </source>
</evidence>
<organism evidence="6 7">
    <name type="scientific">Vitrella brassicaformis (strain CCMP3155)</name>
    <dbReference type="NCBI Taxonomy" id="1169540"/>
    <lineage>
        <taxon>Eukaryota</taxon>
        <taxon>Sar</taxon>
        <taxon>Alveolata</taxon>
        <taxon>Colpodellida</taxon>
        <taxon>Vitrellaceae</taxon>
        <taxon>Vitrella</taxon>
    </lineage>
</organism>
<dbReference type="Gene3D" id="1.10.1040.10">
    <property type="entry name" value="N-(1-d-carboxylethyl)-l-norvaline Dehydrogenase, domain 2"/>
    <property type="match status" value="1"/>
</dbReference>
<accession>A0A0G4E9K9</accession>
<dbReference type="GO" id="GO:0050661">
    <property type="term" value="F:NADP binding"/>
    <property type="evidence" value="ECO:0007669"/>
    <property type="project" value="InterPro"/>
</dbReference>
<evidence type="ECO:0000259" key="5">
    <source>
        <dbReference type="Pfam" id="PF14833"/>
    </source>
</evidence>